<sequence length="490" mass="52622">MSQTKTAAQTFLNFINNEWKQSSDQDVIASYNPANKEEVVGLVQKSSKSDLDEAVNAAHHAKKGWRKLGQVARGQLLYKVANIIEENLEDIAETMTREMGKTLPEAKGETARGVAILRYYAGEGMRSDGDTIPSTDPEALMFTRRTPLGVVGVITPWNFPVAIPIWKIAPALVYGNTVVFKPATEAAVTAAKVVECFAKAGFPQGVLNFITGSGSVIGQGLIDHPLLNGITFTGSEGVGKNVAKSATERGIKFQLEMGGKNPVIVAKDADLQLAVDAVLSGGLKSTGQKCTATSRVIVEADIYDQFKELLLNKIDEITIGDGLKDGIWMGPCASESQFNTVCSYIEKGKQEGASLIYGGEVLTDDEYQNGFFVRPAVFENVNSDMSIAQEEIFGPVLALMKVDSLEKAIDVANDSKYGLSASIFTRNISSFLCFIDDMEAGLVRVNAESAGVELQAPFGGMKASSTGTREQGEAAKEFYTSIKTVFVKGS</sequence>
<comment type="similarity">
    <text evidence="3">Belongs to the aldehyde dehydrogenase family.</text>
</comment>
<feature type="domain" description="Aldehyde dehydrogenase" evidence="4">
    <location>
        <begin position="19"/>
        <end position="485"/>
    </location>
</feature>
<feature type="active site" evidence="2">
    <location>
        <position position="256"/>
    </location>
</feature>
<evidence type="ECO:0000313" key="5">
    <source>
        <dbReference type="EMBL" id="MCV9886698.1"/>
    </source>
</evidence>
<evidence type="ECO:0000313" key="6">
    <source>
        <dbReference type="Proteomes" id="UP001526147"/>
    </source>
</evidence>
<dbReference type="InterPro" id="IPR015590">
    <property type="entry name" value="Aldehyde_DH_dom"/>
</dbReference>
<dbReference type="PROSITE" id="PS00687">
    <property type="entry name" value="ALDEHYDE_DEHYDR_GLU"/>
    <property type="match status" value="1"/>
</dbReference>
<dbReference type="InterPro" id="IPR016161">
    <property type="entry name" value="Ald_DH/histidinol_DH"/>
</dbReference>
<dbReference type="PANTHER" id="PTHR11699">
    <property type="entry name" value="ALDEHYDE DEHYDROGENASE-RELATED"/>
    <property type="match status" value="1"/>
</dbReference>
<proteinExistence type="inferred from homology"/>
<organism evidence="5 6">
    <name type="scientific">Metabacillus halosaccharovorans</name>
    <dbReference type="NCBI Taxonomy" id="930124"/>
    <lineage>
        <taxon>Bacteria</taxon>
        <taxon>Bacillati</taxon>
        <taxon>Bacillota</taxon>
        <taxon>Bacilli</taxon>
        <taxon>Bacillales</taxon>
        <taxon>Bacillaceae</taxon>
        <taxon>Metabacillus</taxon>
    </lineage>
</organism>
<dbReference type="Proteomes" id="UP001526147">
    <property type="component" value="Unassembled WGS sequence"/>
</dbReference>
<dbReference type="InterPro" id="IPR016163">
    <property type="entry name" value="Ald_DH_C"/>
</dbReference>
<dbReference type="InterPro" id="IPR029510">
    <property type="entry name" value="Ald_DH_CS_GLU"/>
</dbReference>
<comment type="caution">
    <text evidence="5">The sequence shown here is derived from an EMBL/GenBank/DDBJ whole genome shotgun (WGS) entry which is preliminary data.</text>
</comment>
<accession>A0ABT3DI29</accession>
<keyword evidence="1 3" id="KW-0560">Oxidoreductase</keyword>
<dbReference type="Gene3D" id="3.40.605.10">
    <property type="entry name" value="Aldehyde Dehydrogenase, Chain A, domain 1"/>
    <property type="match status" value="1"/>
</dbReference>
<dbReference type="Pfam" id="PF00171">
    <property type="entry name" value="Aldedh"/>
    <property type="match status" value="1"/>
</dbReference>
<name>A0ABT3DI29_9BACI</name>
<evidence type="ECO:0000256" key="3">
    <source>
        <dbReference type="RuleBase" id="RU003345"/>
    </source>
</evidence>
<evidence type="ECO:0000256" key="1">
    <source>
        <dbReference type="ARBA" id="ARBA00023002"/>
    </source>
</evidence>
<dbReference type="InterPro" id="IPR016162">
    <property type="entry name" value="Ald_DH_N"/>
</dbReference>
<dbReference type="InterPro" id="IPR054869">
    <property type="entry name" value="AlphKGSA_gudD"/>
</dbReference>
<protein>
    <submittedName>
        <fullName evidence="5">Aldehyde dehydrogenase family protein</fullName>
    </submittedName>
</protein>
<dbReference type="Gene3D" id="3.40.309.10">
    <property type="entry name" value="Aldehyde Dehydrogenase, Chain A, domain 2"/>
    <property type="match status" value="1"/>
</dbReference>
<dbReference type="SUPFAM" id="SSF53720">
    <property type="entry name" value="ALDH-like"/>
    <property type="match status" value="1"/>
</dbReference>
<evidence type="ECO:0000259" key="4">
    <source>
        <dbReference type="Pfam" id="PF00171"/>
    </source>
</evidence>
<reference evidence="5 6" key="1">
    <citation type="submission" date="2022-10" db="EMBL/GenBank/DDBJ databases">
        <title>Draft genome assembly of moderately radiation resistant bacterium Metabacillus halosaccharovorans.</title>
        <authorList>
            <person name="Pal S."/>
            <person name="Gopinathan A."/>
        </authorList>
    </citation>
    <scope>NUCLEOTIDE SEQUENCE [LARGE SCALE GENOMIC DNA]</scope>
    <source>
        <strain evidence="5 6">VITHBRA001</strain>
    </source>
</reference>
<keyword evidence="6" id="KW-1185">Reference proteome</keyword>
<dbReference type="InterPro" id="IPR016160">
    <property type="entry name" value="Ald_DH_CS_CYS"/>
</dbReference>
<dbReference type="NCBIfam" id="NF042993">
    <property type="entry name" value="AlphKGSA_gudD"/>
    <property type="match status" value="1"/>
</dbReference>
<dbReference type="CDD" id="cd07097">
    <property type="entry name" value="ALDH_KGSADH-YcbD"/>
    <property type="match status" value="1"/>
</dbReference>
<dbReference type="PROSITE" id="PS00070">
    <property type="entry name" value="ALDEHYDE_DEHYDR_CYS"/>
    <property type="match status" value="1"/>
</dbReference>
<gene>
    <name evidence="5" type="ORF">OIH86_13755</name>
</gene>
<dbReference type="EMBL" id="JAOYEY010000042">
    <property type="protein sequence ID" value="MCV9886698.1"/>
    <property type="molecule type" value="Genomic_DNA"/>
</dbReference>
<evidence type="ECO:0000256" key="2">
    <source>
        <dbReference type="PROSITE-ProRule" id="PRU10007"/>
    </source>
</evidence>
<dbReference type="RefSeq" id="WP_264143248.1">
    <property type="nucleotide sequence ID" value="NZ_JAOYEY010000042.1"/>
</dbReference>